<gene>
    <name evidence="1" type="ORF">HMPREF9104_00983</name>
</gene>
<dbReference type="AlphaFoldDB" id="H1LEF7"/>
<proteinExistence type="predicted"/>
<dbReference type="STRING" id="797516.HMPREF9104_00983"/>
<dbReference type="EMBL" id="AGRJ01000099">
    <property type="protein sequence ID" value="EHO52480.1"/>
    <property type="molecule type" value="Genomic_DNA"/>
</dbReference>
<evidence type="ECO:0000313" key="1">
    <source>
        <dbReference type="EMBL" id="EHO52480.1"/>
    </source>
</evidence>
<dbReference type="Proteomes" id="UP000005025">
    <property type="component" value="Unassembled WGS sequence"/>
</dbReference>
<sequence length="52" mass="5978">MMRVGISMTVKVNTPLYHYISVVEVRQKRIGNAKTLAENSADLLYTGEMDFW</sequence>
<reference evidence="1 2" key="1">
    <citation type="submission" date="2011-09" db="EMBL/GenBank/DDBJ databases">
        <authorList>
            <person name="Weinstock G."/>
            <person name="Sodergren E."/>
            <person name="Clifton S."/>
            <person name="Fulton L."/>
            <person name="Fulton B."/>
            <person name="Courtney L."/>
            <person name="Fronick C."/>
            <person name="Harrison M."/>
            <person name="Strong C."/>
            <person name="Farmer C."/>
            <person name="Delahaunty K."/>
            <person name="Markovic C."/>
            <person name="Hall O."/>
            <person name="Minx P."/>
            <person name="Tomlinson C."/>
            <person name="Mitreva M."/>
            <person name="Hou S."/>
            <person name="Chen J."/>
            <person name="Wollam A."/>
            <person name="Pepin K.H."/>
            <person name="Johnson M."/>
            <person name="Bhonagiri V."/>
            <person name="Zhang X."/>
            <person name="Suruliraj S."/>
            <person name="Warren W."/>
            <person name="Chinwalla A."/>
            <person name="Mardis E.R."/>
            <person name="Wilson R.K."/>
        </authorList>
    </citation>
    <scope>NUCLEOTIDE SEQUENCE [LARGE SCALE GENOMIC DNA]</scope>
    <source>
        <strain evidence="1 2">F0435</strain>
    </source>
</reference>
<organism evidence="1 2">
    <name type="scientific">Lentilactobacillus kisonensis F0435</name>
    <dbReference type="NCBI Taxonomy" id="797516"/>
    <lineage>
        <taxon>Bacteria</taxon>
        <taxon>Bacillati</taxon>
        <taxon>Bacillota</taxon>
        <taxon>Bacilli</taxon>
        <taxon>Lactobacillales</taxon>
        <taxon>Lactobacillaceae</taxon>
        <taxon>Lentilactobacillus</taxon>
    </lineage>
</organism>
<name>H1LEF7_9LACO</name>
<accession>H1LEF7</accession>
<comment type="caution">
    <text evidence="1">The sequence shown here is derived from an EMBL/GenBank/DDBJ whole genome shotgun (WGS) entry which is preliminary data.</text>
</comment>
<protein>
    <submittedName>
        <fullName evidence="1">Uncharacterized protein</fullName>
    </submittedName>
</protein>
<evidence type="ECO:0000313" key="2">
    <source>
        <dbReference type="Proteomes" id="UP000005025"/>
    </source>
</evidence>
<dbReference type="HOGENOM" id="CLU_3081147_0_0_9"/>